<evidence type="ECO:0000313" key="3">
    <source>
        <dbReference type="EMBL" id="RHW35716.1"/>
    </source>
</evidence>
<comment type="caution">
    <text evidence="3">The sequence shown here is derived from an EMBL/GenBank/DDBJ whole genome shotgun (WGS) entry which is preliminary data.</text>
</comment>
<proteinExistence type="predicted"/>
<evidence type="ECO:0000313" key="4">
    <source>
        <dbReference type="Proteomes" id="UP000284416"/>
    </source>
</evidence>
<dbReference type="RefSeq" id="WP_118923350.1">
    <property type="nucleotide sequence ID" value="NZ_QWEG01000013.1"/>
</dbReference>
<feature type="region of interest" description="Disordered" evidence="1">
    <location>
        <begin position="86"/>
        <end position="110"/>
    </location>
</feature>
<dbReference type="Proteomes" id="UP000284416">
    <property type="component" value="Unassembled WGS sequence"/>
</dbReference>
<dbReference type="CDD" id="cd16891">
    <property type="entry name" value="CwlT-like"/>
    <property type="match status" value="1"/>
</dbReference>
<dbReference type="InterPro" id="IPR023346">
    <property type="entry name" value="Lysozyme-like_dom_sf"/>
</dbReference>
<evidence type="ECO:0000259" key="2">
    <source>
        <dbReference type="Pfam" id="PF13702"/>
    </source>
</evidence>
<dbReference type="SUPFAM" id="SSF53955">
    <property type="entry name" value="Lysozyme-like"/>
    <property type="match status" value="1"/>
</dbReference>
<dbReference type="InterPro" id="IPR047194">
    <property type="entry name" value="CwlT-like_lysozyme"/>
</dbReference>
<feature type="domain" description="CwlT-like lysozyme" evidence="2">
    <location>
        <begin position="55"/>
        <end position="207"/>
    </location>
</feature>
<protein>
    <submittedName>
        <fullName evidence="3">Lysozyme family protein</fullName>
    </submittedName>
</protein>
<name>A0A417YPS1_9BACI</name>
<sequence>MKKKRKKFTSRKERQRTLNLLMVLFGVLIVFAIMNDEFQLHKKPELILKSIPLGNVEKYTPLLQKELEKVQLEEYTPLLAAVMQQESKGRGGDPMQASESAGLPPNTIKNPEESIQQGVKHFHRAVHYGEKKNVDLPTIVQAYNMGLGYIDFVAGKGGEHKEELAKEFSYMQVQKNPDLYNCGGDKNNFRYPYCYGDFTYSTKVFKNIEATTSFTLKRSEMKIRKE</sequence>
<organism evidence="3 4">
    <name type="scientific">Neobacillus notoginsengisoli</name>
    <dbReference type="NCBI Taxonomy" id="1578198"/>
    <lineage>
        <taxon>Bacteria</taxon>
        <taxon>Bacillati</taxon>
        <taxon>Bacillota</taxon>
        <taxon>Bacilli</taxon>
        <taxon>Bacillales</taxon>
        <taxon>Bacillaceae</taxon>
        <taxon>Neobacillus</taxon>
    </lineage>
</organism>
<dbReference type="AlphaFoldDB" id="A0A417YPS1"/>
<dbReference type="Pfam" id="PF13702">
    <property type="entry name" value="Lysozyme_like"/>
    <property type="match status" value="1"/>
</dbReference>
<accession>A0A417YPS1</accession>
<dbReference type="OrthoDB" id="9813368at2"/>
<dbReference type="EMBL" id="QWEG01000013">
    <property type="protein sequence ID" value="RHW35716.1"/>
    <property type="molecule type" value="Genomic_DNA"/>
</dbReference>
<evidence type="ECO:0000256" key="1">
    <source>
        <dbReference type="SAM" id="MobiDB-lite"/>
    </source>
</evidence>
<gene>
    <name evidence="3" type="ORF">D1B31_18925</name>
</gene>
<dbReference type="Gene3D" id="1.10.530.10">
    <property type="match status" value="1"/>
</dbReference>
<keyword evidence="4" id="KW-1185">Reference proteome</keyword>
<reference evidence="3 4" key="1">
    <citation type="journal article" date="2017" name="Int. J. Syst. Evol. Microbiol.">
        <title>Bacillus notoginsengisoli sp. nov., a novel bacterium isolated from the rhizosphere of Panax notoginseng.</title>
        <authorList>
            <person name="Zhang M.Y."/>
            <person name="Cheng J."/>
            <person name="Cai Y."/>
            <person name="Zhang T.Y."/>
            <person name="Wu Y.Y."/>
            <person name="Manikprabhu D."/>
            <person name="Li W.J."/>
            <person name="Zhang Y.X."/>
        </authorList>
    </citation>
    <scope>NUCLEOTIDE SEQUENCE [LARGE SCALE GENOMIC DNA]</scope>
    <source>
        <strain evidence="3 4">JCM 30743</strain>
    </source>
</reference>